<keyword evidence="1" id="KW-0732">Signal</keyword>
<organism evidence="3 4">
    <name type="scientific">Inhella proteolytica</name>
    <dbReference type="NCBI Taxonomy" id="2795029"/>
    <lineage>
        <taxon>Bacteria</taxon>
        <taxon>Pseudomonadati</taxon>
        <taxon>Pseudomonadota</taxon>
        <taxon>Betaproteobacteria</taxon>
        <taxon>Burkholderiales</taxon>
        <taxon>Sphaerotilaceae</taxon>
        <taxon>Inhella</taxon>
    </lineage>
</organism>
<evidence type="ECO:0000313" key="4">
    <source>
        <dbReference type="Proteomes" id="UP000613266"/>
    </source>
</evidence>
<protein>
    <submittedName>
        <fullName evidence="3">Choice-of-anchor L domain-containing protein</fullName>
    </submittedName>
</protein>
<dbReference type="RefSeq" id="WP_198112041.1">
    <property type="nucleotide sequence ID" value="NZ_JAEDAK010000010.1"/>
</dbReference>
<evidence type="ECO:0000259" key="2">
    <source>
        <dbReference type="Pfam" id="PF07589"/>
    </source>
</evidence>
<gene>
    <name evidence="3" type="ORF">I7X39_15250</name>
</gene>
<dbReference type="AlphaFoldDB" id="A0A931J4U9"/>
<dbReference type="Pfam" id="PF07589">
    <property type="entry name" value="PEP-CTERM"/>
    <property type="match status" value="1"/>
</dbReference>
<dbReference type="EMBL" id="JAEDAK010000010">
    <property type="protein sequence ID" value="MBH9578245.1"/>
    <property type="molecule type" value="Genomic_DNA"/>
</dbReference>
<evidence type="ECO:0000313" key="3">
    <source>
        <dbReference type="EMBL" id="MBH9578245.1"/>
    </source>
</evidence>
<sequence length="274" mass="27689">MKSLQLCLGAIALSIAGLAQAVPVVTASTDANALANAIGGAGITISNAQLITNGTGLNNAAGLFSSGAGTVGFDKGILLTTGTVDCAGQSNTSNNCGQNGGAPGGAAGNDTVSLKFDFSSSTGNVFFRYVFASEEYNEYVNAGVNDAFQLLLNGTNIALLPGSGQEVSIDNVNCLSNTAHYRNNRANGPAGCTSLNLDIQYDGLTTVLTASGTGLTGTNSFEFKIFDRGDNIYDSAVFIQAGSFSGTNDVPLPGTLALAGLGLMGLGFAQRRKA</sequence>
<feature type="chain" id="PRO_5037549774" evidence="1">
    <location>
        <begin position="22"/>
        <end position="274"/>
    </location>
</feature>
<dbReference type="InterPro" id="IPR013424">
    <property type="entry name" value="Ice-binding_C"/>
</dbReference>
<keyword evidence="4" id="KW-1185">Reference proteome</keyword>
<reference evidence="3" key="1">
    <citation type="submission" date="2020-12" db="EMBL/GenBank/DDBJ databases">
        <title>The genome sequence of Inhella sp. 1Y17.</title>
        <authorList>
            <person name="Liu Y."/>
        </authorList>
    </citation>
    <scope>NUCLEOTIDE SEQUENCE</scope>
    <source>
        <strain evidence="3">1Y17</strain>
    </source>
</reference>
<dbReference type="Proteomes" id="UP000613266">
    <property type="component" value="Unassembled WGS sequence"/>
</dbReference>
<accession>A0A931J4U9</accession>
<name>A0A931J4U9_9BURK</name>
<dbReference type="NCBIfam" id="NF038133">
    <property type="entry name" value="choice_anch_L"/>
    <property type="match status" value="1"/>
</dbReference>
<proteinExistence type="predicted"/>
<evidence type="ECO:0000256" key="1">
    <source>
        <dbReference type="SAM" id="SignalP"/>
    </source>
</evidence>
<feature type="domain" description="Ice-binding protein C-terminal" evidence="2">
    <location>
        <begin position="249"/>
        <end position="272"/>
    </location>
</feature>
<comment type="caution">
    <text evidence="3">The sequence shown here is derived from an EMBL/GenBank/DDBJ whole genome shotgun (WGS) entry which is preliminary data.</text>
</comment>
<dbReference type="InterPro" id="IPR049804">
    <property type="entry name" value="Choice_anch_L"/>
</dbReference>
<feature type="signal peptide" evidence="1">
    <location>
        <begin position="1"/>
        <end position="21"/>
    </location>
</feature>